<dbReference type="RefSeq" id="WP_279250716.1">
    <property type="nucleotide sequence ID" value="NZ_SHNO01000002.1"/>
</dbReference>
<gene>
    <name evidence="4" type="ORF">EYC82_16415</name>
</gene>
<organism evidence="4 5">
    <name type="scientific">Candidatus Marimicrobium litorale</name>
    <dbReference type="NCBI Taxonomy" id="2518991"/>
    <lineage>
        <taxon>Bacteria</taxon>
        <taxon>Pseudomonadati</taxon>
        <taxon>Pseudomonadota</taxon>
        <taxon>Gammaproteobacteria</taxon>
        <taxon>Cellvibrionales</taxon>
        <taxon>Halieaceae</taxon>
        <taxon>Marimicrobium</taxon>
    </lineage>
</organism>
<evidence type="ECO:0000313" key="5">
    <source>
        <dbReference type="Proteomes" id="UP001143304"/>
    </source>
</evidence>
<evidence type="ECO:0000313" key="4">
    <source>
        <dbReference type="EMBL" id="MCX2978929.1"/>
    </source>
</evidence>
<dbReference type="Gene3D" id="3.40.50.720">
    <property type="entry name" value="NAD(P)-binding Rossmann-like Domain"/>
    <property type="match status" value="1"/>
</dbReference>
<dbReference type="SUPFAM" id="SSF51735">
    <property type="entry name" value="NAD(P)-binding Rossmann-fold domains"/>
    <property type="match status" value="1"/>
</dbReference>
<dbReference type="InterPro" id="IPR036409">
    <property type="entry name" value="Aldolase_II/adducin_N_sf"/>
</dbReference>
<dbReference type="PROSITE" id="PS00061">
    <property type="entry name" value="ADH_SHORT"/>
    <property type="match status" value="1"/>
</dbReference>
<evidence type="ECO:0000259" key="3">
    <source>
        <dbReference type="SMART" id="SM01007"/>
    </source>
</evidence>
<dbReference type="Pfam" id="PF13561">
    <property type="entry name" value="adh_short_C2"/>
    <property type="match status" value="1"/>
</dbReference>
<reference evidence="4" key="1">
    <citation type="submission" date="2019-02" db="EMBL/GenBank/DDBJ databases">
        <authorList>
            <person name="Li S.-H."/>
        </authorList>
    </citation>
    <scope>NUCLEOTIDE SEQUENCE</scope>
    <source>
        <strain evidence="4">IMCC11814</strain>
    </source>
</reference>
<comment type="caution">
    <text evidence="4">The sequence shown here is derived from an EMBL/GenBank/DDBJ whole genome shotgun (WGS) entry which is preliminary data.</text>
</comment>
<dbReference type="Proteomes" id="UP001143304">
    <property type="component" value="Unassembled WGS sequence"/>
</dbReference>
<dbReference type="SUPFAM" id="SSF53639">
    <property type="entry name" value="AraD/HMP-PK domain-like"/>
    <property type="match status" value="1"/>
</dbReference>
<dbReference type="Pfam" id="PF00596">
    <property type="entry name" value="Aldolase_II"/>
    <property type="match status" value="1"/>
</dbReference>
<name>A0ABT3TBU0_9GAMM</name>
<dbReference type="InterPro" id="IPR001303">
    <property type="entry name" value="Aldolase_II/adducin_N"/>
</dbReference>
<feature type="domain" description="Class II aldolase/adducin N-terminal" evidence="3">
    <location>
        <begin position="20"/>
        <end position="220"/>
    </location>
</feature>
<evidence type="ECO:0000256" key="1">
    <source>
        <dbReference type="ARBA" id="ARBA00006484"/>
    </source>
</evidence>
<keyword evidence="2" id="KW-0560">Oxidoreductase</keyword>
<protein>
    <submittedName>
        <fullName evidence="4">Bifunctional aldolase/short-chain dehydrogenase</fullName>
    </submittedName>
</protein>
<comment type="similarity">
    <text evidence="1">Belongs to the short-chain dehydrogenases/reductases (SDR) family.</text>
</comment>
<evidence type="ECO:0000256" key="2">
    <source>
        <dbReference type="ARBA" id="ARBA00023002"/>
    </source>
</evidence>
<sequence length="658" mass="71528">MQSLWCEEDAAALEDNSLAMRVYTSRLLGSEENLVMHGGGNTSVKAKVQDFFGNPLDVLYVKGSGWDLKTIEQKGFPALRLKETKMLADLEALSDTDMTRQLRALMLDPSAPSPSVEAILHAILPPKFIDHTHTDAIVTLSNNPRGEEILADLFPDCLILPYIMPGFILSRQVNDAIKVTDLSQCKGIILQNHGVFTFSDDAKEAYENMIELVTRAEDFISENAKPLATAKNGPIDLQDLARIRQAVCCARGKAQLAILENTADAVGYARLDSLKDIALRGPITPDHVIRTKRIPVIIGNKPEQGVPEVAEFVEEYKKYYERHSQPHQKILDQAPRYAVWRNSGSIAFGSSVSECTIISDIVRHTRWAVQTGESLGGWAALPELDIFEMEYWELEQAKLGKTPAIAKPHAGKIAVVTGAYSGIGRACCNSLFADGAVVVGIDINPAINDSLEKDGMLGICCDLTDDQAMTEAVEQVVAAYGGIDIAVCNAGIFNAGEYVEDLSPESWDQTLSINLTATQRFMSTTIPYLKFGVNPSLLLVGSRNFSAPGRGAAAYSVSKAGITQLARVAALELAAAGIRVNVVHPDAVFDTELWTEETLNKSAKRYNLSVAEYKTKNLLKKEIRSQDVGRLLSVMAGDVFAATTGAQIPIDGGSDRVI</sequence>
<dbReference type="InterPro" id="IPR002347">
    <property type="entry name" value="SDR_fam"/>
</dbReference>
<accession>A0ABT3TBU0</accession>
<dbReference type="PRINTS" id="PR00081">
    <property type="entry name" value="GDHRDH"/>
</dbReference>
<keyword evidence="5" id="KW-1185">Reference proteome</keyword>
<dbReference type="SMART" id="SM01007">
    <property type="entry name" value="Aldolase_II"/>
    <property type="match status" value="1"/>
</dbReference>
<dbReference type="PANTHER" id="PTHR24321">
    <property type="entry name" value="DEHYDROGENASES, SHORT CHAIN"/>
    <property type="match status" value="1"/>
</dbReference>
<dbReference type="InterPro" id="IPR020904">
    <property type="entry name" value="Sc_DH/Rdtase_CS"/>
</dbReference>
<dbReference type="Gene3D" id="3.40.225.10">
    <property type="entry name" value="Class II aldolase/adducin N-terminal domain"/>
    <property type="match status" value="1"/>
</dbReference>
<dbReference type="EMBL" id="SHNO01000002">
    <property type="protein sequence ID" value="MCX2978929.1"/>
    <property type="molecule type" value="Genomic_DNA"/>
</dbReference>
<dbReference type="PANTHER" id="PTHR24321:SF14">
    <property type="entry name" value="SHORT-CHAIN TYPE DEHYDROGENASE_REDUCTASE BLR2146-RELATED"/>
    <property type="match status" value="1"/>
</dbReference>
<proteinExistence type="inferred from homology"/>
<dbReference type="InterPro" id="IPR036291">
    <property type="entry name" value="NAD(P)-bd_dom_sf"/>
</dbReference>